<accession>A0A093V7S4</accession>
<proteinExistence type="predicted"/>
<evidence type="ECO:0000313" key="3">
    <source>
        <dbReference type="EMBL" id="KFX48240.1"/>
    </source>
</evidence>
<organism evidence="3">
    <name type="scientific">Talaromyces marneffei PM1</name>
    <dbReference type="NCBI Taxonomy" id="1077442"/>
    <lineage>
        <taxon>Eukaryota</taxon>
        <taxon>Fungi</taxon>
        <taxon>Dikarya</taxon>
        <taxon>Ascomycota</taxon>
        <taxon>Pezizomycotina</taxon>
        <taxon>Eurotiomycetes</taxon>
        <taxon>Eurotiomycetidae</taxon>
        <taxon>Eurotiales</taxon>
        <taxon>Trichocomaceae</taxon>
        <taxon>Talaromyces</taxon>
        <taxon>Talaromyces sect. Talaromyces</taxon>
    </lineage>
</organism>
<name>A0A093V7S4_TALMA</name>
<evidence type="ECO:0000256" key="2">
    <source>
        <dbReference type="SAM" id="Phobius"/>
    </source>
</evidence>
<feature type="region of interest" description="Disordered" evidence="1">
    <location>
        <begin position="371"/>
        <end position="448"/>
    </location>
</feature>
<comment type="caution">
    <text evidence="3">The sequence shown here is derived from an EMBL/GenBank/DDBJ whole genome shotgun (WGS) entry which is preliminary data.</text>
</comment>
<evidence type="ECO:0000256" key="1">
    <source>
        <dbReference type="SAM" id="MobiDB-lite"/>
    </source>
</evidence>
<keyword evidence="2" id="KW-0812">Transmembrane</keyword>
<reference evidence="3" key="1">
    <citation type="journal article" date="2014" name="PLoS Genet.">
        <title>Signature Gene Expression Reveals Novel Clues to the Molecular Mechanisms of Dimorphic Transition in Penicillium marneffei.</title>
        <authorList>
            <person name="Yang E."/>
            <person name="Wang G."/>
            <person name="Cai J."/>
            <person name="Woo P.C."/>
            <person name="Lau S.K."/>
            <person name="Yuen K.-Y."/>
            <person name="Chow W.-N."/>
            <person name="Lin X."/>
        </authorList>
    </citation>
    <scope>NUCLEOTIDE SEQUENCE [LARGE SCALE GENOMIC DNA]</scope>
    <source>
        <strain evidence="3">PM1</strain>
    </source>
</reference>
<keyword evidence="2" id="KW-0472">Membrane</keyword>
<feature type="transmembrane region" description="Helical" evidence="2">
    <location>
        <begin position="117"/>
        <end position="135"/>
    </location>
</feature>
<feature type="transmembrane region" description="Helical" evidence="2">
    <location>
        <begin position="141"/>
        <end position="170"/>
    </location>
</feature>
<dbReference type="HOGENOM" id="CLU_578933_0_0_1"/>
<protein>
    <submittedName>
        <fullName evidence="3">Uncharacterized protein</fullName>
    </submittedName>
</protein>
<dbReference type="AlphaFoldDB" id="A0A093V7S4"/>
<sequence length="472" mass="51857">MKSSQSLVAQLRCVVLSPPVPRCAVRHNIRNRFGIRNYSTIKKPAPSKLVPSKATSLKQAAPKVNAPPRKPVKAVAAKPYTPSQTWKPTAQKAAPENVLIYHAGTGKIVFLGMLRTATIFVAGVSSMIIAPAFFADEFPSYLAPLIVIGGALPLIFVAYTTAPFVNNIYIHLPIFARKSREAALEYVKNLPSSATLSIRTMKITTIPRTTENWKLSPSQRYSMAIILDYNSILIYSSLHLSQIQSHFKFQPSQGKFLSSTIHPTTALFRQGDTYPIIILKTNLNICPSEDPPKQATQQAKMAAKDKGETALNMTPAELKLIALGTRFSEGGKINYEQVAKYGGYTKGSAQVMYRKALRKLTDAFPIEEDRTSAFDNAANDPATPSAKAKTPNTPKSRTSGRKRKDVVTPQTPLTPGNDIVYEIGDIELDTPTKKPKKATGKQATSPLLTSKTDYNDAFLKDEPLFEPVFKME</sequence>
<keyword evidence="2" id="KW-1133">Transmembrane helix</keyword>
<dbReference type="EMBL" id="JPOX01000013">
    <property type="protein sequence ID" value="KFX48240.1"/>
    <property type="molecule type" value="Genomic_DNA"/>
</dbReference>
<gene>
    <name evidence="3" type="ORF">GQ26_0132760</name>
</gene>